<gene>
    <name evidence="1" type="ORF">ANN_02899</name>
</gene>
<organism evidence="1 2">
    <name type="scientific">Periplaneta americana</name>
    <name type="common">American cockroach</name>
    <name type="synonym">Blatta americana</name>
    <dbReference type="NCBI Taxonomy" id="6978"/>
    <lineage>
        <taxon>Eukaryota</taxon>
        <taxon>Metazoa</taxon>
        <taxon>Ecdysozoa</taxon>
        <taxon>Arthropoda</taxon>
        <taxon>Hexapoda</taxon>
        <taxon>Insecta</taxon>
        <taxon>Pterygota</taxon>
        <taxon>Neoptera</taxon>
        <taxon>Polyneoptera</taxon>
        <taxon>Dictyoptera</taxon>
        <taxon>Blattodea</taxon>
        <taxon>Blattoidea</taxon>
        <taxon>Blattidae</taxon>
        <taxon>Blattinae</taxon>
        <taxon>Periplaneta</taxon>
    </lineage>
</organism>
<evidence type="ECO:0000313" key="1">
    <source>
        <dbReference type="EMBL" id="KAJ4451437.1"/>
    </source>
</evidence>
<protein>
    <submittedName>
        <fullName evidence="1">Uncharacterized protein</fullName>
    </submittedName>
</protein>
<reference evidence="1 2" key="1">
    <citation type="journal article" date="2022" name="Allergy">
        <title>Genome assembly and annotation of Periplaneta americana reveal a comprehensive cockroach allergen profile.</title>
        <authorList>
            <person name="Wang L."/>
            <person name="Xiong Q."/>
            <person name="Saelim N."/>
            <person name="Wang L."/>
            <person name="Nong W."/>
            <person name="Wan A.T."/>
            <person name="Shi M."/>
            <person name="Liu X."/>
            <person name="Cao Q."/>
            <person name="Hui J.H.L."/>
            <person name="Sookrung N."/>
            <person name="Leung T.F."/>
            <person name="Tungtrongchitr A."/>
            <person name="Tsui S.K.W."/>
        </authorList>
    </citation>
    <scope>NUCLEOTIDE SEQUENCE [LARGE SCALE GENOMIC DNA]</scope>
    <source>
        <strain evidence="1">PWHHKU_190912</strain>
    </source>
</reference>
<sequence length="96" mass="10741">MAGLSEGGNEPRLRLRSLIFVEAELQETELDDLTSNFQKPQALRNLVQVNCYLLFVPLKAGCNVRFYTGVAKELKQEQKELLLGAGAADPVRRTHL</sequence>
<accession>A0ABQ8TXK3</accession>
<dbReference type="EMBL" id="JAJSOF020000001">
    <property type="protein sequence ID" value="KAJ4451437.1"/>
    <property type="molecule type" value="Genomic_DNA"/>
</dbReference>
<name>A0ABQ8TXK3_PERAM</name>
<keyword evidence="2" id="KW-1185">Reference proteome</keyword>
<evidence type="ECO:0000313" key="2">
    <source>
        <dbReference type="Proteomes" id="UP001148838"/>
    </source>
</evidence>
<proteinExistence type="predicted"/>
<comment type="caution">
    <text evidence="1">The sequence shown here is derived from an EMBL/GenBank/DDBJ whole genome shotgun (WGS) entry which is preliminary data.</text>
</comment>
<dbReference type="Proteomes" id="UP001148838">
    <property type="component" value="Unassembled WGS sequence"/>
</dbReference>